<keyword evidence="3" id="KW-1185">Reference proteome</keyword>
<protein>
    <submittedName>
        <fullName evidence="2">IS630 family transposase</fullName>
    </submittedName>
</protein>
<dbReference type="STRING" id="479433.Caci_3885"/>
<dbReference type="AlphaFoldDB" id="C7QDI0"/>
<dbReference type="Pfam" id="PF13358">
    <property type="entry name" value="DDE_3"/>
    <property type="match status" value="1"/>
</dbReference>
<dbReference type="HOGENOM" id="CLU_056788_15_0_11"/>
<evidence type="ECO:0000259" key="1">
    <source>
        <dbReference type="Pfam" id="PF13358"/>
    </source>
</evidence>
<proteinExistence type="predicted"/>
<dbReference type="InParanoid" id="C7QDI0"/>
<dbReference type="RefSeq" id="WP_015792502.1">
    <property type="nucleotide sequence ID" value="NC_013131.1"/>
</dbReference>
<dbReference type="EMBL" id="CP001700">
    <property type="protein sequence ID" value="ACU72773.1"/>
    <property type="molecule type" value="Genomic_DNA"/>
</dbReference>
<evidence type="ECO:0000313" key="3">
    <source>
        <dbReference type="Proteomes" id="UP000000851"/>
    </source>
</evidence>
<dbReference type="KEGG" id="cai:Caci_3885"/>
<dbReference type="Gene3D" id="3.30.420.10">
    <property type="entry name" value="Ribonuclease H-like superfamily/Ribonuclease H"/>
    <property type="match status" value="1"/>
</dbReference>
<dbReference type="InterPro" id="IPR036397">
    <property type="entry name" value="RNaseH_sf"/>
</dbReference>
<dbReference type="GO" id="GO:0003676">
    <property type="term" value="F:nucleic acid binding"/>
    <property type="evidence" value="ECO:0007669"/>
    <property type="project" value="InterPro"/>
</dbReference>
<evidence type="ECO:0000313" key="2">
    <source>
        <dbReference type="EMBL" id="ACU72773.1"/>
    </source>
</evidence>
<sequence length="191" mass="21479">MAEHKSTAVALGAFICFEDEAGQGLKPPRGRTWGRRGVTPVVKISNAGTKRVNLVALLAFRPAARPRVRLIHRSLVYHGWKNEKKGFDEQDFIRLMDAAHQRLHAPIVLVWDNLNRHKSATIRALIASRSAPELNPVEGVWAVMKSGLVNLVKRDIDQIQQLVKQRLRHMQYRPDLLTGLLAKTGLDPQPP</sequence>
<gene>
    <name evidence="2" type="ordered locus">Caci_3885</name>
</gene>
<reference evidence="2 3" key="1">
    <citation type="journal article" date="2009" name="Stand. Genomic Sci.">
        <title>Complete genome sequence of Catenulispora acidiphila type strain (ID 139908).</title>
        <authorList>
            <person name="Copeland A."/>
            <person name="Lapidus A."/>
            <person name="Glavina Del Rio T."/>
            <person name="Nolan M."/>
            <person name="Lucas S."/>
            <person name="Chen F."/>
            <person name="Tice H."/>
            <person name="Cheng J.F."/>
            <person name="Bruce D."/>
            <person name="Goodwin L."/>
            <person name="Pitluck S."/>
            <person name="Mikhailova N."/>
            <person name="Pati A."/>
            <person name="Ivanova N."/>
            <person name="Mavromatis K."/>
            <person name="Chen A."/>
            <person name="Palaniappan K."/>
            <person name="Chain P."/>
            <person name="Land M."/>
            <person name="Hauser L."/>
            <person name="Chang Y.J."/>
            <person name="Jeffries C.D."/>
            <person name="Chertkov O."/>
            <person name="Brettin T."/>
            <person name="Detter J.C."/>
            <person name="Han C."/>
            <person name="Ali Z."/>
            <person name="Tindall B.J."/>
            <person name="Goker M."/>
            <person name="Bristow J."/>
            <person name="Eisen J.A."/>
            <person name="Markowitz V."/>
            <person name="Hugenholtz P."/>
            <person name="Kyrpides N.C."/>
            <person name="Klenk H.P."/>
        </authorList>
    </citation>
    <scope>NUCLEOTIDE SEQUENCE [LARGE SCALE GENOMIC DNA]</scope>
    <source>
        <strain evidence="3">DSM 44928 / JCM 14897 / NBRC 102108 / NRRL B-24433 / ID139908</strain>
    </source>
</reference>
<dbReference type="OrthoDB" id="341531at2"/>
<dbReference type="eggNOG" id="COG3335">
    <property type="taxonomic scope" value="Bacteria"/>
</dbReference>
<organism evidence="2 3">
    <name type="scientific">Catenulispora acidiphila (strain DSM 44928 / JCM 14897 / NBRC 102108 / NRRL B-24433 / ID139908)</name>
    <dbReference type="NCBI Taxonomy" id="479433"/>
    <lineage>
        <taxon>Bacteria</taxon>
        <taxon>Bacillati</taxon>
        <taxon>Actinomycetota</taxon>
        <taxon>Actinomycetes</taxon>
        <taxon>Catenulisporales</taxon>
        <taxon>Catenulisporaceae</taxon>
        <taxon>Catenulispora</taxon>
    </lineage>
</organism>
<dbReference type="InterPro" id="IPR038717">
    <property type="entry name" value="Tc1-like_DDE_dom"/>
</dbReference>
<accession>C7QDI0</accession>
<dbReference type="Proteomes" id="UP000000851">
    <property type="component" value="Chromosome"/>
</dbReference>
<feature type="domain" description="Tc1-like transposase DDE" evidence="1">
    <location>
        <begin position="85"/>
        <end position="159"/>
    </location>
</feature>
<name>C7QDI0_CATAD</name>